<dbReference type="Pfam" id="PF00535">
    <property type="entry name" value="Glycos_transf_2"/>
    <property type="match status" value="1"/>
</dbReference>
<reference evidence="3" key="1">
    <citation type="journal article" date="2019" name="Int. J. Syst. Evol. Microbiol.">
        <title>The Global Catalogue of Microorganisms (GCM) 10K type strain sequencing project: providing services to taxonomists for standard genome sequencing and annotation.</title>
        <authorList>
            <consortium name="The Broad Institute Genomics Platform"/>
            <consortium name="The Broad Institute Genome Sequencing Center for Infectious Disease"/>
            <person name="Wu L."/>
            <person name="Ma J."/>
        </authorList>
    </citation>
    <scope>NUCLEOTIDE SEQUENCE [LARGE SCALE GENOMIC DNA]</scope>
    <source>
        <strain evidence="3">CCUG 54781</strain>
    </source>
</reference>
<dbReference type="Proteomes" id="UP001596550">
    <property type="component" value="Unassembled WGS sequence"/>
</dbReference>
<comment type="caution">
    <text evidence="2">The sequence shown here is derived from an EMBL/GenBank/DDBJ whole genome shotgun (WGS) entry which is preliminary data.</text>
</comment>
<evidence type="ECO:0000259" key="1">
    <source>
        <dbReference type="Pfam" id="PF00535"/>
    </source>
</evidence>
<sequence>MNKLAFVIPYYKIDFFEETLQSLVNQTNKNFNVYIGNDKSPHDPSEIISKYKDLLNMTYQSFDSNLGAKDLEGQWIRCINLSKNEDWICILGDDDCPKSNFVDELYKILPIVDEKKINVIKTAITSIDSNSKIRREDLIHPEYDTSINTFWRDRNNQTHTSISENIFRRSSYEKIGFRGFPLAWGTPLVAWIDYTEGGLIYGLNSTQMCVRSSEINLSRVDSFKDQKQVGEAMVYEIIFSDYINHFTNSQLLFLLKKYHAVLHYYKLKNKLSSPILDLYGKYGGIKGQLFYLLREIKWKITK</sequence>
<accession>A0ABW2LY58</accession>
<dbReference type="EMBL" id="JBHTCR010000003">
    <property type="protein sequence ID" value="MFC7346658.1"/>
    <property type="molecule type" value="Genomic_DNA"/>
</dbReference>
<gene>
    <name evidence="2" type="ORF">ACFQO9_08030</name>
</gene>
<dbReference type="SUPFAM" id="SSF53448">
    <property type="entry name" value="Nucleotide-diphospho-sugar transferases"/>
    <property type="match status" value="1"/>
</dbReference>
<evidence type="ECO:0000313" key="2">
    <source>
        <dbReference type="EMBL" id="MFC7346658.1"/>
    </source>
</evidence>
<protein>
    <submittedName>
        <fullName evidence="2">Glycosyltransferase family 2 protein</fullName>
    </submittedName>
</protein>
<dbReference type="CDD" id="cd00761">
    <property type="entry name" value="Glyco_tranf_GTA_type"/>
    <property type="match status" value="1"/>
</dbReference>
<keyword evidence="3" id="KW-1185">Reference proteome</keyword>
<name>A0ABW2LY58_9FLAO</name>
<dbReference type="InterPro" id="IPR029044">
    <property type="entry name" value="Nucleotide-diphossugar_trans"/>
</dbReference>
<feature type="domain" description="Glycosyltransferase 2-like" evidence="1">
    <location>
        <begin position="7"/>
        <end position="175"/>
    </location>
</feature>
<dbReference type="RefSeq" id="WP_378176488.1">
    <property type="nucleotide sequence ID" value="NZ_JBHTCR010000003.1"/>
</dbReference>
<dbReference type="Gene3D" id="3.90.550.10">
    <property type="entry name" value="Spore Coat Polysaccharide Biosynthesis Protein SpsA, Chain A"/>
    <property type="match status" value="1"/>
</dbReference>
<evidence type="ECO:0000313" key="3">
    <source>
        <dbReference type="Proteomes" id="UP001596550"/>
    </source>
</evidence>
<dbReference type="InterPro" id="IPR001173">
    <property type="entry name" value="Glyco_trans_2-like"/>
</dbReference>
<proteinExistence type="predicted"/>
<organism evidence="2 3">
    <name type="scientific">Chryseobacterium zhengzhouense</name>
    <dbReference type="NCBI Taxonomy" id="1636086"/>
    <lineage>
        <taxon>Bacteria</taxon>
        <taxon>Pseudomonadati</taxon>
        <taxon>Bacteroidota</taxon>
        <taxon>Flavobacteriia</taxon>
        <taxon>Flavobacteriales</taxon>
        <taxon>Weeksellaceae</taxon>
        <taxon>Chryseobacterium group</taxon>
        <taxon>Chryseobacterium</taxon>
    </lineage>
</organism>